<evidence type="ECO:0000259" key="1">
    <source>
        <dbReference type="Pfam" id="PF07479"/>
    </source>
</evidence>
<protein>
    <submittedName>
        <fullName evidence="2">Glycerol-3-phosphate dehydrogenase</fullName>
    </submittedName>
</protein>
<gene>
    <name evidence="2" type="ORF">HUK83_16465</name>
</gene>
<comment type="caution">
    <text evidence="2">The sequence shown here is derived from an EMBL/GenBank/DDBJ whole genome shotgun (WGS) entry which is preliminary data.</text>
</comment>
<name>A0A850NUD5_9PROT</name>
<dbReference type="PANTHER" id="PTHR11728:SF1">
    <property type="entry name" value="GLYCEROL-3-PHOSPHATE DEHYDROGENASE [NAD(+)] 2, CHLOROPLASTIC"/>
    <property type="match status" value="1"/>
</dbReference>
<dbReference type="InterPro" id="IPR013328">
    <property type="entry name" value="6PGD_dom2"/>
</dbReference>
<dbReference type="InterPro" id="IPR006109">
    <property type="entry name" value="G3P_DH_NAD-dep_C"/>
</dbReference>
<proteinExistence type="predicted"/>
<dbReference type="SUPFAM" id="SSF48179">
    <property type="entry name" value="6-phosphogluconate dehydrogenase C-terminal domain-like"/>
    <property type="match status" value="1"/>
</dbReference>
<sequence length="114" mass="11441">GIAELSRLVVALGGQAATASGLSGIGDLLLTCTGASSRNFSLGVGLGRGERLDDVLARRSTVAEGVSTAPALLARARAAGVEMPIVAAVAQVLDGTLDIASALRDLMSRPLRSE</sequence>
<dbReference type="GO" id="GO:0006072">
    <property type="term" value="P:glycerol-3-phosphate metabolic process"/>
    <property type="evidence" value="ECO:0007669"/>
    <property type="project" value="InterPro"/>
</dbReference>
<dbReference type="GO" id="GO:0005829">
    <property type="term" value="C:cytosol"/>
    <property type="evidence" value="ECO:0007669"/>
    <property type="project" value="TreeGrafter"/>
</dbReference>
<dbReference type="AlphaFoldDB" id="A0A850NUD5"/>
<feature type="domain" description="Glycerol-3-phosphate dehydrogenase NAD-dependent C-terminal" evidence="1">
    <location>
        <begin position="1"/>
        <end position="103"/>
    </location>
</feature>
<reference evidence="2 3" key="1">
    <citation type="submission" date="2020-06" db="EMBL/GenBank/DDBJ databases">
        <title>Description of novel acetic acid bacteria.</title>
        <authorList>
            <person name="Sombolestani A."/>
        </authorList>
    </citation>
    <scope>NUCLEOTIDE SEQUENCE [LARGE SCALE GENOMIC DNA]</scope>
    <source>
        <strain evidence="2 3">LMG 26838</strain>
    </source>
</reference>
<dbReference type="InterPro" id="IPR008927">
    <property type="entry name" value="6-PGluconate_DH-like_C_sf"/>
</dbReference>
<dbReference type="RefSeq" id="WP_317134370.1">
    <property type="nucleotide sequence ID" value="NZ_JABXXQ010000553.1"/>
</dbReference>
<dbReference type="Proteomes" id="UP000565205">
    <property type="component" value="Unassembled WGS sequence"/>
</dbReference>
<evidence type="ECO:0000313" key="3">
    <source>
        <dbReference type="Proteomes" id="UP000565205"/>
    </source>
</evidence>
<feature type="non-terminal residue" evidence="2">
    <location>
        <position position="1"/>
    </location>
</feature>
<organism evidence="2 3">
    <name type="scientific">Endobacter medicaginis</name>
    <dbReference type="NCBI Taxonomy" id="1181271"/>
    <lineage>
        <taxon>Bacteria</taxon>
        <taxon>Pseudomonadati</taxon>
        <taxon>Pseudomonadota</taxon>
        <taxon>Alphaproteobacteria</taxon>
        <taxon>Acetobacterales</taxon>
        <taxon>Acetobacteraceae</taxon>
        <taxon>Endobacter</taxon>
    </lineage>
</organism>
<evidence type="ECO:0000313" key="2">
    <source>
        <dbReference type="EMBL" id="NVN31920.1"/>
    </source>
</evidence>
<dbReference type="EMBL" id="JABXXQ010000553">
    <property type="protein sequence ID" value="NVN31920.1"/>
    <property type="molecule type" value="Genomic_DNA"/>
</dbReference>
<dbReference type="GO" id="GO:0047952">
    <property type="term" value="F:glycerol-3-phosphate dehydrogenase [NAD(P)+] activity"/>
    <property type="evidence" value="ECO:0007669"/>
    <property type="project" value="TreeGrafter"/>
</dbReference>
<accession>A0A850NUD5</accession>
<dbReference type="PANTHER" id="PTHR11728">
    <property type="entry name" value="GLYCEROL-3-PHOSPHATE DEHYDROGENASE"/>
    <property type="match status" value="1"/>
</dbReference>
<dbReference type="Gene3D" id="1.10.1040.10">
    <property type="entry name" value="N-(1-d-carboxylethyl)-l-norvaline Dehydrogenase, domain 2"/>
    <property type="match status" value="1"/>
</dbReference>
<dbReference type="GO" id="GO:0005975">
    <property type="term" value="P:carbohydrate metabolic process"/>
    <property type="evidence" value="ECO:0007669"/>
    <property type="project" value="InterPro"/>
</dbReference>
<dbReference type="Pfam" id="PF07479">
    <property type="entry name" value="NAD_Gly3P_dh_C"/>
    <property type="match status" value="1"/>
</dbReference>